<gene>
    <name evidence="3" type="ORF">O6R08_08305</name>
</gene>
<feature type="compositionally biased region" description="Basic and acidic residues" evidence="1">
    <location>
        <begin position="179"/>
        <end position="193"/>
    </location>
</feature>
<keyword evidence="4" id="KW-1185">Reference proteome</keyword>
<accession>A0ABY7QWS4</accession>
<keyword evidence="2" id="KW-0472">Membrane</keyword>
<evidence type="ECO:0000256" key="1">
    <source>
        <dbReference type="SAM" id="MobiDB-lite"/>
    </source>
</evidence>
<dbReference type="RefSeq" id="WP_271417706.1">
    <property type="nucleotide sequence ID" value="NZ_CP115668.1"/>
</dbReference>
<feature type="transmembrane region" description="Helical" evidence="2">
    <location>
        <begin position="12"/>
        <end position="32"/>
    </location>
</feature>
<evidence type="ECO:0000256" key="2">
    <source>
        <dbReference type="SAM" id="Phobius"/>
    </source>
</evidence>
<proteinExistence type="predicted"/>
<feature type="transmembrane region" description="Helical" evidence="2">
    <location>
        <begin position="198"/>
        <end position="217"/>
    </location>
</feature>
<sequence length="218" mass="23948">MRPPIIISSHRGRIGVGIVLAAIVVLTILDLIRSGLAGLTNLPVLLLFVWLVWIIWGVAEIRINDDGVTVVNQFRIWEVPWDRITEVTGRWGLSLTAERRPDAEGARKPRTISAWAAPARGTATAMKGTADHLPQVIIGSEVPMRWSLDSHATARLIETERIERRPVGKAAATQAKPESTSDHQKSTRATPHDAEIRVHPNWLTICVTVVLVAAAIII</sequence>
<keyword evidence="2" id="KW-1133">Transmembrane helix</keyword>
<organism evidence="3 4">
    <name type="scientific">Cutibacterium equinum</name>
    <dbReference type="NCBI Taxonomy" id="3016342"/>
    <lineage>
        <taxon>Bacteria</taxon>
        <taxon>Bacillati</taxon>
        <taxon>Actinomycetota</taxon>
        <taxon>Actinomycetes</taxon>
        <taxon>Propionibacteriales</taxon>
        <taxon>Propionibacteriaceae</taxon>
        <taxon>Cutibacterium</taxon>
    </lineage>
</organism>
<dbReference type="EMBL" id="CP115668">
    <property type="protein sequence ID" value="WCC79509.1"/>
    <property type="molecule type" value="Genomic_DNA"/>
</dbReference>
<keyword evidence="2" id="KW-0812">Transmembrane</keyword>
<evidence type="ECO:0000313" key="3">
    <source>
        <dbReference type="EMBL" id="WCC79509.1"/>
    </source>
</evidence>
<evidence type="ECO:0000313" key="4">
    <source>
        <dbReference type="Proteomes" id="UP001212097"/>
    </source>
</evidence>
<name>A0ABY7QWS4_9ACTN</name>
<reference evidence="3 4" key="1">
    <citation type="submission" date="2023-06" db="EMBL/GenBank/DDBJ databases">
        <title>The Gram-positive Non-spore-bearing Anaerobic Bacilli of Human Feces.</title>
        <authorList>
            <person name="Eggerth A.H."/>
        </authorList>
    </citation>
    <scope>NUCLEOTIDE SEQUENCE [LARGE SCALE GENOMIC DNA]</scope>
    <source>
        <strain evidence="3 4">CBA3108</strain>
    </source>
</reference>
<feature type="transmembrane region" description="Helical" evidence="2">
    <location>
        <begin position="38"/>
        <end position="59"/>
    </location>
</feature>
<feature type="region of interest" description="Disordered" evidence="1">
    <location>
        <begin position="163"/>
        <end position="193"/>
    </location>
</feature>
<dbReference type="Proteomes" id="UP001212097">
    <property type="component" value="Chromosome"/>
</dbReference>
<protein>
    <submittedName>
        <fullName evidence="3">PH domain-containing protein</fullName>
    </submittedName>
</protein>